<keyword evidence="2" id="KW-1185">Reference proteome</keyword>
<evidence type="ECO:0000313" key="1">
    <source>
        <dbReference type="EMBL" id="GAA2484711.1"/>
    </source>
</evidence>
<dbReference type="EMBL" id="BAAARE010000009">
    <property type="protein sequence ID" value="GAA2484711.1"/>
    <property type="molecule type" value="Genomic_DNA"/>
</dbReference>
<accession>A0ABN3LIU0</accession>
<dbReference type="RefSeq" id="WP_344255065.1">
    <property type="nucleotide sequence ID" value="NZ_BAAARE010000009.1"/>
</dbReference>
<reference evidence="1 2" key="1">
    <citation type="journal article" date="2019" name="Int. J. Syst. Evol. Microbiol.">
        <title>The Global Catalogue of Microorganisms (GCM) 10K type strain sequencing project: providing services to taxonomists for standard genome sequencing and annotation.</title>
        <authorList>
            <consortium name="The Broad Institute Genomics Platform"/>
            <consortium name="The Broad Institute Genome Sequencing Center for Infectious Disease"/>
            <person name="Wu L."/>
            <person name="Ma J."/>
        </authorList>
    </citation>
    <scope>NUCLEOTIDE SEQUENCE [LARGE SCALE GENOMIC DNA]</scope>
    <source>
        <strain evidence="1 2">JCM 16259</strain>
    </source>
</reference>
<dbReference type="InterPro" id="IPR015943">
    <property type="entry name" value="WD40/YVTN_repeat-like_dom_sf"/>
</dbReference>
<dbReference type="Proteomes" id="UP001500730">
    <property type="component" value="Unassembled WGS sequence"/>
</dbReference>
<dbReference type="Gene3D" id="2.130.10.10">
    <property type="entry name" value="YVTN repeat-like/Quinoprotein amine dehydrogenase"/>
    <property type="match status" value="3"/>
</dbReference>
<gene>
    <name evidence="1" type="ORF">GCM10009858_23210</name>
</gene>
<protein>
    <submittedName>
        <fullName evidence="1">Exo-alpha-sialidase</fullName>
    </submittedName>
</protein>
<sequence>MMPVPKVFTPQRGGLRRATLCVVAGAALAMTPLLALPSYASNSPGTGGGGRFQDAGDQAAELMTSQGEFAQARSAPTGLVAPGAYAAAYSQLTALPAAPSAWSSVTDVPYNSDDPHYRDPSASNSSGGAGYVTGRVQALAVDAHCIFAGGAAGGIKRSCDNGASWTPIADGLPTQSIGSMSIAPDGALWVATGDGTTGSATYVGAGVFRLASPDTATFTAGSRVGGTELDSQVIRRILVDAANGRVFVAASRGLYVHSLSGSSSTAWTRSLAPCAQGMLSCTDVNASYRDIANDVAVQPGTGGQVILANVAWRSGAAYNGFYLSRDGGTTWAKVNPLGAINPKDVGNATVQYSADGSKLYVVLESPAALNAGAASALAGVYVSNTGAAAGPYNQIANPSTLAQSGSAERKQRIGKGYAPGVQAWYNQFIGVDPTNAKHVYVGLEEVYESWDGGASWKTIGRYWDFGFSCWSNVDADNTCDGNVLHSDQHTIAFGSGSSAGQVYVGNDGGLYQRAVSPTASSWRSLSASGQLDMLQYYSVGVGKDVAHPGQVQVWGGLQDNGVSLLDPANKGVMVSPYGGDGGQQLVDPNNGCRTVGEYVDLTLQMTTNCGVADGSAASDSSIVTIAPADPLPRFIAPFSADQTDPGTWVAGGEYVWTNTKTWASTSGADWTKAADTGAGHSITALASRNHVVWAGWCGSCNPGSSFGRGLMTNANGAYQQVASSAGVPLRMVTGVTPDPADPHSSYVLFGGYSRNWVDGPGSDLAGSGHLWKVTLTGGTDSSGQASATWTDVSGNLPDIPGDNLLIASNGRVVMATDLGVVETTLTSLRTGAPQWSRDAIPVTIATQALEGPDGQLYVATYGRGIYRTAT</sequence>
<proteinExistence type="predicted"/>
<comment type="caution">
    <text evidence="1">The sequence shown here is derived from an EMBL/GenBank/DDBJ whole genome shotgun (WGS) entry which is preliminary data.</text>
</comment>
<name>A0ABN3LIU0_9MICO</name>
<evidence type="ECO:0000313" key="2">
    <source>
        <dbReference type="Proteomes" id="UP001500730"/>
    </source>
</evidence>
<organism evidence="1 2">
    <name type="scientific">Terrabacter carboxydivorans</name>
    <dbReference type="NCBI Taxonomy" id="619730"/>
    <lineage>
        <taxon>Bacteria</taxon>
        <taxon>Bacillati</taxon>
        <taxon>Actinomycetota</taxon>
        <taxon>Actinomycetes</taxon>
        <taxon>Micrococcales</taxon>
        <taxon>Intrasporangiaceae</taxon>
        <taxon>Terrabacter</taxon>
    </lineage>
</organism>
<dbReference type="InterPro" id="IPR036278">
    <property type="entry name" value="Sialidase_sf"/>
</dbReference>
<dbReference type="SUPFAM" id="SSF50939">
    <property type="entry name" value="Sialidases"/>
    <property type="match status" value="1"/>
</dbReference>